<dbReference type="SUPFAM" id="SSF47986">
    <property type="entry name" value="DEATH domain"/>
    <property type="match status" value="1"/>
</dbReference>
<evidence type="ECO:0000256" key="4">
    <source>
        <dbReference type="ARBA" id="ARBA00022837"/>
    </source>
</evidence>
<evidence type="ECO:0000256" key="3">
    <source>
        <dbReference type="ARBA" id="ARBA00022737"/>
    </source>
</evidence>
<dbReference type="Gene3D" id="3.40.50.300">
    <property type="entry name" value="P-loop containing nucleotide triphosphate hydrolases"/>
    <property type="match status" value="1"/>
</dbReference>
<dbReference type="GO" id="GO:0006915">
    <property type="term" value="P:apoptotic process"/>
    <property type="evidence" value="ECO:0007669"/>
    <property type="project" value="UniProtKB-KW"/>
</dbReference>
<dbReference type="InterPro" id="IPR027417">
    <property type="entry name" value="P-loop_NTPase"/>
</dbReference>
<proteinExistence type="predicted"/>
<dbReference type="InterPro" id="IPR015943">
    <property type="entry name" value="WD40/YVTN_repeat-like_dom_sf"/>
</dbReference>
<dbReference type="Gene3D" id="1.10.8.430">
    <property type="entry name" value="Helical domain of apoptotic protease-activating factors"/>
    <property type="match status" value="1"/>
</dbReference>
<evidence type="ECO:0000313" key="7">
    <source>
        <dbReference type="Ensembl" id="ENSCAFP00020030983.1"/>
    </source>
</evidence>
<dbReference type="PROSITE" id="PS50209">
    <property type="entry name" value="CARD"/>
    <property type="match status" value="1"/>
</dbReference>
<dbReference type="Pfam" id="PF21296">
    <property type="entry name" value="WHD_APAF1"/>
    <property type="match status" value="1"/>
</dbReference>
<feature type="repeat" description="WD" evidence="5">
    <location>
        <begin position="654"/>
        <end position="695"/>
    </location>
</feature>
<dbReference type="InterPro" id="IPR011029">
    <property type="entry name" value="DEATH-like_dom_sf"/>
</dbReference>
<dbReference type="CDD" id="cd00200">
    <property type="entry name" value="WD40"/>
    <property type="match status" value="1"/>
</dbReference>
<dbReference type="InterPro" id="IPR001315">
    <property type="entry name" value="CARD"/>
</dbReference>
<dbReference type="GO" id="GO:0042981">
    <property type="term" value="P:regulation of apoptotic process"/>
    <property type="evidence" value="ECO:0007669"/>
    <property type="project" value="InterPro"/>
</dbReference>
<dbReference type="PRINTS" id="PR00320">
    <property type="entry name" value="GPROTEINBRPT"/>
</dbReference>
<dbReference type="SMART" id="SM00320">
    <property type="entry name" value="WD40"/>
    <property type="match status" value="11"/>
</dbReference>
<dbReference type="InterPro" id="IPR037963">
    <property type="entry name" value="APAF1_CARD_dom"/>
</dbReference>
<dbReference type="Gene3D" id="1.25.40.370">
    <property type="match status" value="1"/>
</dbReference>
<dbReference type="FunFam" id="1.10.533.10:FF:000014">
    <property type="entry name" value="Apoptotic protease-activating factor 1"/>
    <property type="match status" value="1"/>
</dbReference>
<feature type="repeat" description="WD" evidence="5">
    <location>
        <begin position="836"/>
        <end position="868"/>
    </location>
</feature>
<evidence type="ECO:0000259" key="6">
    <source>
        <dbReference type="PROSITE" id="PS50209"/>
    </source>
</evidence>
<dbReference type="SUPFAM" id="SSF50998">
    <property type="entry name" value="Quinoprotein alcohol dehydrogenase-like"/>
    <property type="match status" value="1"/>
</dbReference>
<evidence type="ECO:0000313" key="8">
    <source>
        <dbReference type="Proteomes" id="UP000694391"/>
    </source>
</evidence>
<dbReference type="FunFam" id="2.130.10.10:FF:000196">
    <property type="entry name" value="Apoptotic protease-activating factor 1"/>
    <property type="match status" value="1"/>
</dbReference>
<dbReference type="GO" id="GO:0005829">
    <property type="term" value="C:cytosol"/>
    <property type="evidence" value="ECO:0007669"/>
    <property type="project" value="UniProtKB-ARBA"/>
</dbReference>
<feature type="repeat" description="WD" evidence="5">
    <location>
        <begin position="740"/>
        <end position="781"/>
    </location>
</feature>
<dbReference type="InterPro" id="IPR048975">
    <property type="entry name" value="WHD_APAF1"/>
</dbReference>
<feature type="repeat" description="WD" evidence="5">
    <location>
        <begin position="957"/>
        <end position="998"/>
    </location>
</feature>
<dbReference type="GeneTree" id="ENSGT00940000157710"/>
<reference evidence="7" key="2">
    <citation type="submission" date="2025-09" db="UniProtKB">
        <authorList>
            <consortium name="Ensembl"/>
        </authorList>
    </citation>
    <scope>IDENTIFICATION</scope>
</reference>
<dbReference type="InterPro" id="IPR036322">
    <property type="entry name" value="WD40_repeat_dom_sf"/>
</dbReference>
<dbReference type="PROSITE" id="PS50294">
    <property type="entry name" value="WD_REPEATS_REGION"/>
    <property type="match status" value="5"/>
</dbReference>
<keyword evidence="3" id="KW-0677">Repeat</keyword>
<keyword evidence="1 5" id="KW-0853">WD repeat</keyword>
<dbReference type="AlphaFoldDB" id="A0A8C0LHN3"/>
<accession>A0A8C0LHN3</accession>
<dbReference type="SUPFAM" id="SSF52540">
    <property type="entry name" value="P-loop containing nucleoside triphosphate hydrolases"/>
    <property type="match status" value="1"/>
</dbReference>
<dbReference type="PRINTS" id="PR00364">
    <property type="entry name" value="DISEASERSIST"/>
</dbReference>
<dbReference type="SUPFAM" id="SSF50978">
    <property type="entry name" value="WD40 repeat-like"/>
    <property type="match status" value="1"/>
</dbReference>
<dbReference type="InterPro" id="IPR001680">
    <property type="entry name" value="WD40_rpt"/>
</dbReference>
<dbReference type="PROSITE" id="PS50082">
    <property type="entry name" value="WD_REPEATS_2"/>
    <property type="match status" value="8"/>
</dbReference>
<dbReference type="FunFam" id="1.10.10.10:FF:000204">
    <property type="entry name" value="Apoptotic protease-activating factor 1"/>
    <property type="match status" value="1"/>
</dbReference>
<dbReference type="Gene3D" id="1.10.10.10">
    <property type="entry name" value="Winged helix-like DNA-binding domain superfamily/Winged helix DNA-binding domain"/>
    <property type="match status" value="1"/>
</dbReference>
<dbReference type="InterPro" id="IPR036388">
    <property type="entry name" value="WH-like_DNA-bd_sf"/>
</dbReference>
<organism evidence="7 8">
    <name type="scientific">Canis lupus dingo</name>
    <name type="common">dingo</name>
    <dbReference type="NCBI Taxonomy" id="286419"/>
    <lineage>
        <taxon>Eukaryota</taxon>
        <taxon>Metazoa</taxon>
        <taxon>Chordata</taxon>
        <taxon>Craniata</taxon>
        <taxon>Vertebrata</taxon>
        <taxon>Euteleostomi</taxon>
        <taxon>Mammalia</taxon>
        <taxon>Eutheria</taxon>
        <taxon>Laurasiatheria</taxon>
        <taxon>Carnivora</taxon>
        <taxon>Caniformia</taxon>
        <taxon>Canidae</taxon>
        <taxon>Canis</taxon>
    </lineage>
</organism>
<feature type="domain" description="CARD" evidence="6">
    <location>
        <begin position="1"/>
        <end position="90"/>
    </location>
</feature>
<protein>
    <submittedName>
        <fullName evidence="7">Apoptotic peptidase activating factor 1</fullName>
    </submittedName>
</protein>
<dbReference type="Proteomes" id="UP000694391">
    <property type="component" value="Unplaced"/>
</dbReference>
<name>A0A8C0LHN3_CANLU</name>
<dbReference type="Gene3D" id="2.130.10.10">
    <property type="entry name" value="YVTN repeat-like/Quinoprotein amine dehydrogenase"/>
    <property type="match status" value="2"/>
</dbReference>
<dbReference type="PANTHER" id="PTHR22845">
    <property type="entry name" value="APOPTOTIC PROTEASE-ACTIVATING FACTOR 1"/>
    <property type="match status" value="1"/>
</dbReference>
<evidence type="ECO:0000256" key="5">
    <source>
        <dbReference type="PROSITE-ProRule" id="PRU00221"/>
    </source>
</evidence>
<dbReference type="InterPro" id="IPR002182">
    <property type="entry name" value="NB-ARC"/>
</dbReference>
<reference evidence="7" key="1">
    <citation type="submission" date="2025-08" db="UniProtKB">
        <authorList>
            <consortium name="Ensembl"/>
        </authorList>
    </citation>
    <scope>IDENTIFICATION</scope>
</reference>
<dbReference type="Pfam" id="PF00619">
    <property type="entry name" value="CARD"/>
    <property type="match status" value="1"/>
</dbReference>
<dbReference type="Ensembl" id="ENSCAFT00020035775.1">
    <property type="protein sequence ID" value="ENSCAFP00020030983.1"/>
    <property type="gene ID" value="ENSCAFG00020023804.1"/>
</dbReference>
<dbReference type="InterPro" id="IPR041452">
    <property type="entry name" value="APAF1_C"/>
</dbReference>
<sequence>MDAKARNCLLQYREALEKDIKTSYIMDRMINDGVLTISEEEKVKNEPTQQQRAALLIKTILKKDNYSYISFYNALIHEGYKDLAALLHSGIPVISSSNGGKDSVGGITSHVKTVLCEGGVPQRPVVFVTRKKLVNAIRQNLFKLSDEPGWVVIYGMAGCGKSVLAAEAVRDHFFLDGCFPGGVHWVSVGKQDKAGLLMKLQNLCTRLDQDENFSQRPPLNIEEAKDRLRLLMLRKHPRSLLILDDIWDSWILKAFDNQCQILLTTRDKSVTDSVMGPKYIVAVESDLGKEKGLEILSLFVNMKKADLPEQAHSIIKECKGSPLVVSLIGALLRDFPNRWDYYLRQLQNKQFKRIRKSSFYDYEALDEAMSISVEMLREDIKDYYTDLSILQKDVKVPTKVLCILWDMETEEVEDILQEFVNKSLLFCDRNGKSFRYYLHDLQVDFLIEKNRNQLQDLHKKIVTQFQKHYQPHTLSPDQEDCMYWYNFLAYHMASASMHKELCALMFSLDWIKAKTELVGPAHLIHEFVEYRHILDEKDCAVCENFQEFLSLNGHLLGRQPFPNIVQLGLCEPETSEVYQQAKLQAKQEVDHGMLYLEWINKKNIKNLSRLVVRPHTDAVYHACFSEDGQRIASCGVDKTLQVFKAETGEKLLEIKAHEDEVLCCAFSTDDRFIATCSVDKKVKIWNSMTGGLVHVYDEHSEQVNCCHFTNNSHYLLLATASSDCFLKLWDLNQKECRNTMFGHTNSVNHCRFSPDDKLLASCSADGTLKLWDVKSANERKSINVKQFFLNSEEPQEDMEVIVKCCSWSADGTRIMVAAKNKIFLWNMDSCLKVADCRGHLSWVHCVMFSPDGSSFLTSSDDQTIRLWETKKVCKNSAIVLKQEIDVVFQENEVMVLAVDNIKRLQLINGKTGQIDYLIEAQVSCCCLSPHLQYIAFGGEDGAVEILELLNNRIFQSRIGHKKTVRHIQFTDDGKTLISSSDDSSIQVWNWQSEEYVFLQAHQETVKDFKLLKNSKLLSWSFDGTVKIWSIITGRIEKDFVCHQDTVLSCDISPDATKFSSTSADKTAKIWNVSNGELLHLCAPILVEEGAATHGGWVTDLCFSPDSKMLVSAGGYLKWWNVVTGESSQTFYTNGTCLKKIHVSSDFKTYVTVDNLGILYILQMLE</sequence>
<dbReference type="FunFam" id="1.10.8.430:FF:000001">
    <property type="entry name" value="Apoptotic protease-activating factor 1"/>
    <property type="match status" value="1"/>
</dbReference>
<dbReference type="InterPro" id="IPR020472">
    <property type="entry name" value="WD40_PAC1"/>
</dbReference>
<evidence type="ECO:0000256" key="1">
    <source>
        <dbReference type="ARBA" id="ARBA00022574"/>
    </source>
</evidence>
<keyword evidence="8" id="KW-1185">Reference proteome</keyword>
<feature type="repeat" description="WD" evidence="5">
    <location>
        <begin position="612"/>
        <end position="653"/>
    </location>
</feature>
<feature type="repeat" description="WD" evidence="5">
    <location>
        <begin position="998"/>
        <end position="1038"/>
    </location>
</feature>
<dbReference type="PROSITE" id="PS00678">
    <property type="entry name" value="WD_REPEATS_1"/>
    <property type="match status" value="2"/>
</dbReference>
<dbReference type="Gene3D" id="1.10.533.10">
    <property type="entry name" value="Death Domain, Fas"/>
    <property type="match status" value="1"/>
</dbReference>
<keyword evidence="4" id="KW-0106">Calcium</keyword>
<dbReference type="Pfam" id="PF00400">
    <property type="entry name" value="WD40"/>
    <property type="match status" value="8"/>
</dbReference>
<dbReference type="Pfam" id="PF00931">
    <property type="entry name" value="NB-ARC"/>
    <property type="match status" value="1"/>
</dbReference>
<feature type="repeat" description="WD" evidence="5">
    <location>
        <begin position="1039"/>
        <end position="1080"/>
    </location>
</feature>
<dbReference type="InterPro" id="IPR011047">
    <property type="entry name" value="Quinoprotein_ADH-like_sf"/>
</dbReference>
<dbReference type="InterPro" id="IPR042197">
    <property type="entry name" value="Apaf_helical"/>
</dbReference>
<dbReference type="GO" id="GO:0043531">
    <property type="term" value="F:ADP binding"/>
    <property type="evidence" value="ECO:0007669"/>
    <property type="project" value="InterPro"/>
</dbReference>
<dbReference type="FunFam" id="2.130.10.10:FF:000654">
    <property type="entry name" value="Apoptotic protease-activating factor 1"/>
    <property type="match status" value="1"/>
</dbReference>
<dbReference type="FunFam" id="1.25.40.370:FF:000001">
    <property type="entry name" value="Apoptotic protease-activating factor 1"/>
    <property type="match status" value="1"/>
</dbReference>
<feature type="repeat" description="WD" evidence="5">
    <location>
        <begin position="696"/>
        <end position="739"/>
    </location>
</feature>
<dbReference type="Pfam" id="PF17908">
    <property type="entry name" value="APAF1_C"/>
    <property type="match status" value="1"/>
</dbReference>
<dbReference type="PANTHER" id="PTHR22845:SF5">
    <property type="entry name" value="APOPTOTIC PROTEASE-ACTIVATING FACTOR 1"/>
    <property type="match status" value="1"/>
</dbReference>
<gene>
    <name evidence="7" type="primary">APAF1</name>
</gene>
<keyword evidence="2" id="KW-0053">Apoptosis</keyword>
<dbReference type="CDD" id="cd08323">
    <property type="entry name" value="CARD_APAF1"/>
    <property type="match status" value="1"/>
</dbReference>
<evidence type="ECO:0000256" key="2">
    <source>
        <dbReference type="ARBA" id="ARBA00022703"/>
    </source>
</evidence>
<dbReference type="FunFam" id="3.40.50.300:FF:000502">
    <property type="entry name" value="Apoptotic protease-activating factor 1"/>
    <property type="match status" value="1"/>
</dbReference>
<dbReference type="InterPro" id="IPR019775">
    <property type="entry name" value="WD40_repeat_CS"/>
</dbReference>
<dbReference type="GO" id="GO:0048731">
    <property type="term" value="P:system development"/>
    <property type="evidence" value="ECO:0007669"/>
    <property type="project" value="UniProtKB-ARBA"/>
</dbReference>